<keyword evidence="4" id="KW-1185">Reference proteome</keyword>
<feature type="compositionally biased region" description="Basic and acidic residues" evidence="2">
    <location>
        <begin position="598"/>
        <end position="610"/>
    </location>
</feature>
<dbReference type="AlphaFoldDB" id="U6H0L5"/>
<keyword evidence="1" id="KW-0175">Coiled coil</keyword>
<reference evidence="3" key="2">
    <citation type="submission" date="2013-10" db="EMBL/GenBank/DDBJ databases">
        <authorList>
            <person name="Aslett M."/>
        </authorList>
    </citation>
    <scope>NUCLEOTIDE SEQUENCE [LARGE SCALE GENOMIC DNA]</scope>
    <source>
        <strain evidence="3">Houghton</strain>
    </source>
</reference>
<accession>U6H0L5</accession>
<gene>
    <name evidence="3" type="ORF">EPH_0018340</name>
</gene>
<evidence type="ECO:0000256" key="1">
    <source>
        <dbReference type="SAM" id="Coils"/>
    </source>
</evidence>
<dbReference type="VEuPathDB" id="ToxoDB:EPH_0018340"/>
<dbReference type="OrthoDB" id="346462at2759"/>
<feature type="compositionally biased region" description="Polar residues" evidence="2">
    <location>
        <begin position="673"/>
        <end position="683"/>
    </location>
</feature>
<evidence type="ECO:0000313" key="4">
    <source>
        <dbReference type="Proteomes" id="UP000018201"/>
    </source>
</evidence>
<feature type="compositionally biased region" description="Polar residues" evidence="2">
    <location>
        <begin position="530"/>
        <end position="539"/>
    </location>
</feature>
<proteinExistence type="predicted"/>
<feature type="region of interest" description="Disordered" evidence="2">
    <location>
        <begin position="66"/>
        <end position="92"/>
    </location>
</feature>
<feature type="region of interest" description="Disordered" evidence="2">
    <location>
        <begin position="814"/>
        <end position="925"/>
    </location>
</feature>
<feature type="coiled-coil region" evidence="1">
    <location>
        <begin position="467"/>
        <end position="501"/>
    </location>
</feature>
<dbReference type="EMBL" id="HG694769">
    <property type="protein sequence ID" value="CDI86096.1"/>
    <property type="molecule type" value="Genomic_DNA"/>
</dbReference>
<name>U6H0L5_9EIME</name>
<organism evidence="3 4">
    <name type="scientific">Eimeria praecox</name>
    <dbReference type="NCBI Taxonomy" id="51316"/>
    <lineage>
        <taxon>Eukaryota</taxon>
        <taxon>Sar</taxon>
        <taxon>Alveolata</taxon>
        <taxon>Apicomplexa</taxon>
        <taxon>Conoidasida</taxon>
        <taxon>Coccidia</taxon>
        <taxon>Eucoccidiorida</taxon>
        <taxon>Eimeriorina</taxon>
        <taxon>Eimeriidae</taxon>
        <taxon>Eimeria</taxon>
    </lineage>
</organism>
<feature type="compositionally biased region" description="Basic and acidic residues" evidence="2">
    <location>
        <begin position="627"/>
        <end position="638"/>
    </location>
</feature>
<feature type="region of interest" description="Disordered" evidence="2">
    <location>
        <begin position="264"/>
        <end position="284"/>
    </location>
</feature>
<reference evidence="3" key="1">
    <citation type="submission" date="2013-10" db="EMBL/GenBank/DDBJ databases">
        <title>Genomic analysis of the causative agents of coccidiosis in chickens.</title>
        <authorList>
            <person name="Reid A.J."/>
            <person name="Blake D."/>
            <person name="Billington K."/>
            <person name="Browne H."/>
            <person name="Dunn M."/>
            <person name="Hung S."/>
            <person name="Kawahara F."/>
            <person name="Miranda-Saavedra D."/>
            <person name="Mourier T."/>
            <person name="Nagra H."/>
            <person name="Otto T.D."/>
            <person name="Rawlings N."/>
            <person name="Sanchez A."/>
            <person name="Sanders M."/>
            <person name="Subramaniam C."/>
            <person name="Tay Y."/>
            <person name="Dear P."/>
            <person name="Doerig C."/>
            <person name="Gruber A."/>
            <person name="Parkinson J."/>
            <person name="Shirley M."/>
            <person name="Wan K.L."/>
            <person name="Berriman M."/>
            <person name="Tomley F."/>
            <person name="Pain A."/>
        </authorList>
    </citation>
    <scope>NUCLEOTIDE SEQUENCE [LARGE SCALE GENOMIC DNA]</scope>
    <source>
        <strain evidence="3">Houghton</strain>
    </source>
</reference>
<feature type="compositionally biased region" description="Polar residues" evidence="2">
    <location>
        <begin position="268"/>
        <end position="279"/>
    </location>
</feature>
<feature type="compositionally biased region" description="Basic and acidic residues" evidence="2">
    <location>
        <begin position="897"/>
        <end position="909"/>
    </location>
</feature>
<feature type="region of interest" description="Disordered" evidence="2">
    <location>
        <begin position="523"/>
        <end position="640"/>
    </location>
</feature>
<sequence length="925" mass="98915">MSFRDCIPRQTAECEDAHTNKASQPQIAATPLITTASYQEDVFLSPRSVVETTEVAAAEVSSSAVASARSVGGSSDNGEGKDSPELPKGSTEAVQNACNDAVILQSAAAASSHGTPAASVRSGGGYGRGRFNHRIINASVPISFTKTFCATVQWGHYRPNSHGYLNAEAVQAAAAADERSIACSERGIVCSSPAANSEPPQHSQPVGRSGVGITIAESLRTTQEADRLRETPHCMQQHMNMSYSSTPAMRSTYNDNTSKREAAGRFTQRGSSSVRQNTRVGGGGSSRPILRSWLFGGSGASTELERILKEENDLAETAAARHELAATKLVQEDMEAMIANLQQVKTFLVEKLRECETALLTTAQERDGLEATLQQIQSGIQDSVAENRRQAEACKEKLTQKEREVEELRAQLEQAMAEASSLRKENEMLKAEVSVARVEAAVSLQTSSTDSRTQQTLDVAAAEGFRIEEYRLALQTLMERNKAQRRELKRLRGQLIKTREDFACALARVDELESLEEYRRSQIHPDETASAPQGNSPYSGHSAGRPQHNSEGPQGAQGAPSSGGVALDEWQADMSREPQSERQAERGADGGASGCDTDSGRHCGSERSSDKAAGSLPSCARSSSGNQEHEDTLGERGLGRRVKGLLTSGVTQLLQSIENAISTERDPPELSTDPESTDSVDTSPQEERGLYEEAALFLQRTSGSRNRDLIVHLEDGDEGHSEAEEDVMNSKAADSTTLGNVARHMWQAAHELIADRAMPPARLSTLRRPGVVSSSMRASPVSRRRVSAAAGAGGFNVARIERVRRGASPRGCIAVELQPELPPGTSDARSDVEEASERLSESKGVASSPAREAEAQASTETEHGAASAAAESKMPQTTDPPEEAEQAEGSPGVCDASEAKPEDAARPEASDSVGECTEQPEERGI</sequence>
<feature type="compositionally biased region" description="Basic and acidic residues" evidence="2">
    <location>
        <begin position="574"/>
        <end position="588"/>
    </location>
</feature>
<protein>
    <submittedName>
        <fullName evidence="3">Uncharacterized protein</fullName>
    </submittedName>
</protein>
<feature type="compositionally biased region" description="Basic and acidic residues" evidence="2">
    <location>
        <begin position="828"/>
        <end position="841"/>
    </location>
</feature>
<evidence type="ECO:0000256" key="2">
    <source>
        <dbReference type="SAM" id="MobiDB-lite"/>
    </source>
</evidence>
<feature type="region of interest" description="Disordered" evidence="2">
    <location>
        <begin position="661"/>
        <end position="686"/>
    </location>
</feature>
<evidence type="ECO:0000313" key="3">
    <source>
        <dbReference type="EMBL" id="CDI86096.1"/>
    </source>
</evidence>
<feature type="coiled-coil region" evidence="1">
    <location>
        <begin position="384"/>
        <end position="439"/>
    </location>
</feature>
<dbReference type="Proteomes" id="UP000018201">
    <property type="component" value="Unassembled WGS sequence"/>
</dbReference>